<gene>
    <name evidence="1" type="ORF">ABCQ75_07140</name>
</gene>
<evidence type="ECO:0000313" key="2">
    <source>
        <dbReference type="Proteomes" id="UP001422074"/>
    </source>
</evidence>
<accession>A0ABU9WYP8</accession>
<comment type="caution">
    <text evidence="1">The sequence shown here is derived from an EMBL/GenBank/DDBJ whole genome shotgun (WGS) entry which is preliminary data.</text>
</comment>
<dbReference type="Proteomes" id="UP001422074">
    <property type="component" value="Unassembled WGS sequence"/>
</dbReference>
<dbReference type="EMBL" id="JBDFRB010000005">
    <property type="protein sequence ID" value="MEN2744312.1"/>
    <property type="molecule type" value="Genomic_DNA"/>
</dbReference>
<keyword evidence="2" id="KW-1185">Reference proteome</keyword>
<protein>
    <submittedName>
        <fullName evidence="1">Uncharacterized protein</fullName>
    </submittedName>
</protein>
<name>A0ABU9WYP8_9MICC</name>
<proteinExistence type="predicted"/>
<dbReference type="RefSeq" id="WP_345884256.1">
    <property type="nucleotide sequence ID" value="NZ_JBDFRB010000005.1"/>
</dbReference>
<reference evidence="1 2" key="1">
    <citation type="submission" date="2024-05" db="EMBL/GenBank/DDBJ databases">
        <title>Sinomonas sp. nov., isolated from a waste landfill.</title>
        <authorList>
            <person name="Zhao Y."/>
        </authorList>
    </citation>
    <scope>NUCLEOTIDE SEQUENCE [LARGE SCALE GENOMIC DNA]</scope>
    <source>
        <strain evidence="1 2">CCTCC AB2014300</strain>
    </source>
</reference>
<sequence length="227" mass="24550">MSTIDSAWVSRWAVCLVDPLVDTEDRAEIDHHVAALVGAAPHWWAAYAAGFISDLVATLDPEDPWRSLTVRDGRVLLPNGKPFGNAESFADLVQPAQGDVRADLGLAAVRKPLEPLAAELLATAGTGRARAAEFLKAHLAGREGLGPVEADDFFRITAAAVRFAVHRRREFFGHEDPFVLIDGQLWVDRARRVVAGESLDDGRIARHVANNSVEPGSYRMMAGPAAV</sequence>
<evidence type="ECO:0000313" key="1">
    <source>
        <dbReference type="EMBL" id="MEN2744312.1"/>
    </source>
</evidence>
<organism evidence="1 2">
    <name type="scientific">Sinomonas halotolerans</name>
    <dbReference type="NCBI Taxonomy" id="1644133"/>
    <lineage>
        <taxon>Bacteria</taxon>
        <taxon>Bacillati</taxon>
        <taxon>Actinomycetota</taxon>
        <taxon>Actinomycetes</taxon>
        <taxon>Micrococcales</taxon>
        <taxon>Micrococcaceae</taxon>
        <taxon>Sinomonas</taxon>
    </lineage>
</organism>